<dbReference type="OrthoDB" id="3598281at2759"/>
<sequence>MATSIAIDTTIMAHDPITRPPTPRPTSEFHIPNKRMSYHSLRSPVLMSPIGVRPYSSFDPECNSPGWANINVISPSVASHYSFYSDNDTNEGFRSPRLALQTSNLLGLGWQERHVSEGLHTPISGSAMCTPISPSAPDELGRDEVLHTSDLQSPRLELLTSDFLGSHLHYDPDALYTPISPSASDDQDGDHWMEEVATEDVFQFSRLALLTDGESKQDTETCFTPISPSGSSQHGEDERLHEHTSSYQINNPLRSHSRHHSEIYTPISPNVSILQSVNEPFYARFSLQAHDLPIDHSRYSPEALYTPISPSNSANPSDDPIYKKLALQTNHPEAIHARRVSDTMYTPISASASVQRGWEKLMYDIATPADRFFIPDFDGALDLCTPELEMEMEDISIDREESSTPHQSHVDVVQDSEQLGTSPLDETETEEPNQDKENEGCCSKHSSASITSNASLARLVVVESNDMEIGFEKEIPRPRRHSTTVANERPNRETDDICLSVATSNSHDEEVDKITASVITTNDIELAIVAPPKDAMIHNQDSSNDTIALSSALYPYSPPPTIAPCSTHSANISANMTTLATSSSFAASIPLPESPSTPDFPAPLAPTPP</sequence>
<feature type="region of interest" description="Disordered" evidence="1">
    <location>
        <begin position="218"/>
        <end position="244"/>
    </location>
</feature>
<proteinExistence type="predicted"/>
<feature type="compositionally biased region" description="Basic and acidic residues" evidence="1">
    <location>
        <begin position="234"/>
        <end position="244"/>
    </location>
</feature>
<evidence type="ECO:0000313" key="3">
    <source>
        <dbReference type="Proteomes" id="UP000799757"/>
    </source>
</evidence>
<name>A0A6A6WVB1_9PLEO</name>
<feature type="region of interest" description="Disordered" evidence="1">
    <location>
        <begin position="587"/>
        <end position="609"/>
    </location>
</feature>
<protein>
    <submittedName>
        <fullName evidence="2">Uncharacterized protein</fullName>
    </submittedName>
</protein>
<evidence type="ECO:0000256" key="1">
    <source>
        <dbReference type="SAM" id="MobiDB-lite"/>
    </source>
</evidence>
<dbReference type="Proteomes" id="UP000799757">
    <property type="component" value="Unassembled WGS sequence"/>
</dbReference>
<keyword evidence="3" id="KW-1185">Reference proteome</keyword>
<feature type="region of interest" description="Disordered" evidence="1">
    <location>
        <begin position="398"/>
        <end position="447"/>
    </location>
</feature>
<gene>
    <name evidence="2" type="ORF">K505DRAFT_366979</name>
</gene>
<feature type="compositionally biased region" description="Polar residues" evidence="1">
    <location>
        <begin position="220"/>
        <end position="233"/>
    </location>
</feature>
<feature type="compositionally biased region" description="Pro residues" evidence="1">
    <location>
        <begin position="592"/>
        <end position="609"/>
    </location>
</feature>
<feature type="region of interest" description="Disordered" evidence="1">
    <location>
        <begin position="1"/>
        <end position="31"/>
    </location>
</feature>
<dbReference type="EMBL" id="MU002272">
    <property type="protein sequence ID" value="KAF2787855.1"/>
    <property type="molecule type" value="Genomic_DNA"/>
</dbReference>
<accession>A0A6A6WVB1</accession>
<organism evidence="2 3">
    <name type="scientific">Melanomma pulvis-pyrius CBS 109.77</name>
    <dbReference type="NCBI Taxonomy" id="1314802"/>
    <lineage>
        <taxon>Eukaryota</taxon>
        <taxon>Fungi</taxon>
        <taxon>Dikarya</taxon>
        <taxon>Ascomycota</taxon>
        <taxon>Pezizomycotina</taxon>
        <taxon>Dothideomycetes</taxon>
        <taxon>Pleosporomycetidae</taxon>
        <taxon>Pleosporales</taxon>
        <taxon>Melanommataceae</taxon>
        <taxon>Melanomma</taxon>
    </lineage>
</organism>
<evidence type="ECO:0000313" key="2">
    <source>
        <dbReference type="EMBL" id="KAF2787855.1"/>
    </source>
</evidence>
<reference evidence="2" key="1">
    <citation type="journal article" date="2020" name="Stud. Mycol.">
        <title>101 Dothideomycetes genomes: a test case for predicting lifestyles and emergence of pathogens.</title>
        <authorList>
            <person name="Haridas S."/>
            <person name="Albert R."/>
            <person name="Binder M."/>
            <person name="Bloem J."/>
            <person name="Labutti K."/>
            <person name="Salamov A."/>
            <person name="Andreopoulos B."/>
            <person name="Baker S."/>
            <person name="Barry K."/>
            <person name="Bills G."/>
            <person name="Bluhm B."/>
            <person name="Cannon C."/>
            <person name="Castanera R."/>
            <person name="Culley D."/>
            <person name="Daum C."/>
            <person name="Ezra D."/>
            <person name="Gonzalez J."/>
            <person name="Henrissat B."/>
            <person name="Kuo A."/>
            <person name="Liang C."/>
            <person name="Lipzen A."/>
            <person name="Lutzoni F."/>
            <person name="Magnuson J."/>
            <person name="Mondo S."/>
            <person name="Nolan M."/>
            <person name="Ohm R."/>
            <person name="Pangilinan J."/>
            <person name="Park H.-J."/>
            <person name="Ramirez L."/>
            <person name="Alfaro M."/>
            <person name="Sun H."/>
            <person name="Tritt A."/>
            <person name="Yoshinaga Y."/>
            <person name="Zwiers L.-H."/>
            <person name="Turgeon B."/>
            <person name="Goodwin S."/>
            <person name="Spatafora J."/>
            <person name="Crous P."/>
            <person name="Grigoriev I."/>
        </authorList>
    </citation>
    <scope>NUCLEOTIDE SEQUENCE</scope>
    <source>
        <strain evidence="2">CBS 109.77</strain>
    </source>
</reference>
<dbReference type="AlphaFoldDB" id="A0A6A6WVB1"/>